<evidence type="ECO:0000313" key="2">
    <source>
        <dbReference type="Proteomes" id="UP000251647"/>
    </source>
</evidence>
<proteinExistence type="predicted"/>
<reference evidence="1 2" key="1">
    <citation type="submission" date="2018-06" db="EMBL/GenBank/DDBJ databases">
        <authorList>
            <consortium name="Pathogen Informatics"/>
            <person name="Doyle S."/>
        </authorList>
    </citation>
    <scope>NUCLEOTIDE SEQUENCE [LARGE SCALE GENOMIC DNA]</scope>
    <source>
        <strain evidence="1 2">NCTC11647</strain>
    </source>
</reference>
<dbReference type="Proteomes" id="UP000251647">
    <property type="component" value="Unassembled WGS sequence"/>
</dbReference>
<accession>A0A2T3QCZ3</accession>
<sequence>MKTINAIILNISLFLFSLFPSLVHASSTGMPWESPVEKIVNSITGPIAFGISVLGIVAAGGTLIFGNADLSGFIKMLIGVVLVIAFIVLAVNILSSVFGISSTLVI</sequence>
<dbReference type="Pfam" id="PF04956">
    <property type="entry name" value="TrbC"/>
    <property type="match status" value="1"/>
</dbReference>
<dbReference type="EMBL" id="UATL01000002">
    <property type="protein sequence ID" value="SPY43738.1"/>
    <property type="molecule type" value="Genomic_DNA"/>
</dbReference>
<dbReference type="OrthoDB" id="9814329at2"/>
<dbReference type="InterPro" id="IPR007039">
    <property type="entry name" value="TrbC/VirB2"/>
</dbReference>
<organism evidence="1 2">
    <name type="scientific">Photobacterium damselae</name>
    <dbReference type="NCBI Taxonomy" id="38293"/>
    <lineage>
        <taxon>Bacteria</taxon>
        <taxon>Pseudomonadati</taxon>
        <taxon>Pseudomonadota</taxon>
        <taxon>Gammaproteobacteria</taxon>
        <taxon>Vibrionales</taxon>
        <taxon>Vibrionaceae</taxon>
        <taxon>Photobacterium</taxon>
    </lineage>
</organism>
<gene>
    <name evidence="1" type="ORF">NCTC11647_02653</name>
</gene>
<protein>
    <submittedName>
        <fullName evidence="1">Conjugal transfer protein TrbC</fullName>
    </submittedName>
</protein>
<name>A0A2T3QCZ3_PHODM</name>
<evidence type="ECO:0000313" key="1">
    <source>
        <dbReference type="EMBL" id="SPY43738.1"/>
    </source>
</evidence>
<dbReference type="RefSeq" id="WP_036766457.1">
    <property type="nucleotide sequence ID" value="NZ_PYOG01000028.1"/>
</dbReference>
<dbReference type="AlphaFoldDB" id="A0A2T3QCZ3"/>